<dbReference type="EMBL" id="BBIO01000003">
    <property type="protein sequence ID" value="GAK44358.1"/>
    <property type="molecule type" value="Genomic_DNA"/>
</dbReference>
<evidence type="ECO:0000256" key="2">
    <source>
        <dbReference type="ARBA" id="ARBA00023125"/>
    </source>
</evidence>
<keyword evidence="6" id="KW-1185">Reference proteome</keyword>
<name>A0A081B8J0_9HYPH</name>
<keyword evidence="1" id="KW-0805">Transcription regulation</keyword>
<dbReference type="eggNOG" id="COG2207">
    <property type="taxonomic scope" value="Bacteria"/>
</dbReference>
<proteinExistence type="predicted"/>
<dbReference type="PANTHER" id="PTHR46796">
    <property type="entry name" value="HTH-TYPE TRANSCRIPTIONAL ACTIVATOR RHAS-RELATED"/>
    <property type="match status" value="1"/>
</dbReference>
<organism evidence="5 6">
    <name type="scientific">Tepidicaulis marinus</name>
    <dbReference type="NCBI Taxonomy" id="1333998"/>
    <lineage>
        <taxon>Bacteria</taxon>
        <taxon>Pseudomonadati</taxon>
        <taxon>Pseudomonadota</taxon>
        <taxon>Alphaproteobacteria</taxon>
        <taxon>Hyphomicrobiales</taxon>
        <taxon>Parvibaculaceae</taxon>
        <taxon>Tepidicaulis</taxon>
    </lineage>
</organism>
<dbReference type="STRING" id="1333998.M2A_0857"/>
<reference evidence="5 6" key="1">
    <citation type="submission" date="2014-07" db="EMBL/GenBank/DDBJ databases">
        <title>Tepidicaulis marinum gen. nov., sp. nov., a novel marine bacterium denitrifying nitrate to nitrous oxide strictly under microaerobic conditions.</title>
        <authorList>
            <person name="Takeuchi M."/>
            <person name="Yamagishi T."/>
            <person name="Kamagata Y."/>
            <person name="Oshima K."/>
            <person name="Hattori M."/>
            <person name="Katayama T."/>
            <person name="Hanada S."/>
            <person name="Tamaki H."/>
            <person name="Marumo K."/>
            <person name="Maeda H."/>
            <person name="Nedachi M."/>
            <person name="Iwasaki W."/>
            <person name="Suwa Y."/>
            <person name="Sakata S."/>
        </authorList>
    </citation>
    <scope>NUCLEOTIDE SEQUENCE [LARGE SCALE GENOMIC DNA]</scope>
    <source>
        <strain evidence="5 6">MA2</strain>
    </source>
</reference>
<protein>
    <submittedName>
        <fullName evidence="5">Transcriptional regulator, AraC family protein</fullName>
    </submittedName>
</protein>
<dbReference type="PROSITE" id="PS01124">
    <property type="entry name" value="HTH_ARAC_FAMILY_2"/>
    <property type="match status" value="1"/>
</dbReference>
<evidence type="ECO:0000256" key="3">
    <source>
        <dbReference type="ARBA" id="ARBA00023163"/>
    </source>
</evidence>
<evidence type="ECO:0000313" key="6">
    <source>
        <dbReference type="Proteomes" id="UP000028702"/>
    </source>
</evidence>
<evidence type="ECO:0000259" key="4">
    <source>
        <dbReference type="PROSITE" id="PS01124"/>
    </source>
</evidence>
<dbReference type="SUPFAM" id="SSF51182">
    <property type="entry name" value="RmlC-like cupins"/>
    <property type="match status" value="1"/>
</dbReference>
<evidence type="ECO:0000256" key="1">
    <source>
        <dbReference type="ARBA" id="ARBA00023015"/>
    </source>
</evidence>
<feature type="domain" description="HTH araC/xylS-type" evidence="4">
    <location>
        <begin position="208"/>
        <end position="306"/>
    </location>
</feature>
<dbReference type="Gene3D" id="1.10.10.60">
    <property type="entry name" value="Homeodomain-like"/>
    <property type="match status" value="2"/>
</dbReference>
<gene>
    <name evidence="5" type="ORF">M2A_0857</name>
</gene>
<accession>A0A081B8J0</accession>
<dbReference type="InterPro" id="IPR050204">
    <property type="entry name" value="AraC_XylS_family_regulators"/>
</dbReference>
<dbReference type="InterPro" id="IPR011051">
    <property type="entry name" value="RmlC_Cupin_sf"/>
</dbReference>
<dbReference type="InterPro" id="IPR020449">
    <property type="entry name" value="Tscrpt_reg_AraC-type_HTH"/>
</dbReference>
<keyword evidence="3" id="KW-0804">Transcription</keyword>
<dbReference type="RefSeq" id="WP_045443415.1">
    <property type="nucleotide sequence ID" value="NZ_BBIO01000003.1"/>
</dbReference>
<dbReference type="PRINTS" id="PR00032">
    <property type="entry name" value="HTHARAC"/>
</dbReference>
<dbReference type="PANTHER" id="PTHR46796:SF7">
    <property type="entry name" value="ARAC FAMILY TRANSCRIPTIONAL REGULATOR"/>
    <property type="match status" value="1"/>
</dbReference>
<dbReference type="GO" id="GO:0003700">
    <property type="term" value="F:DNA-binding transcription factor activity"/>
    <property type="evidence" value="ECO:0007669"/>
    <property type="project" value="InterPro"/>
</dbReference>
<comment type="caution">
    <text evidence="5">The sequence shown here is derived from an EMBL/GenBank/DDBJ whole genome shotgun (WGS) entry which is preliminary data.</text>
</comment>
<dbReference type="SMART" id="SM00342">
    <property type="entry name" value="HTH_ARAC"/>
    <property type="match status" value="1"/>
</dbReference>
<dbReference type="Pfam" id="PF12852">
    <property type="entry name" value="Cupin_6"/>
    <property type="match status" value="1"/>
</dbReference>
<dbReference type="InterPro" id="IPR018060">
    <property type="entry name" value="HTH_AraC"/>
</dbReference>
<dbReference type="InterPro" id="IPR032783">
    <property type="entry name" value="AraC_lig"/>
</dbReference>
<dbReference type="Proteomes" id="UP000028702">
    <property type="component" value="Unassembled WGS sequence"/>
</dbReference>
<dbReference type="InterPro" id="IPR009057">
    <property type="entry name" value="Homeodomain-like_sf"/>
</dbReference>
<sequence length="308" mass="33358">MDVLNDILDTLDLKGALYFRTDFSAPWGVTVPELQQAARFHLVVQGNCHVTFPSGAEIDLGPGDLVLIPKGRSHILSDRSSANAPPLETVLERAGFTGQGVLVWGEGSAHAATQMVCGHLSFRGGADHPLLRALPEYMLASAATRARTPLLDEMLRLVARTVFSGEIGSDAAVTRLSEIVFIELLRAGIAEDPQLGAMLEALRDKQIGRALELIHANPARPWTVELLAAEIGMSRSRFADRFSSLMGVGPMAYLADWRLQKALALLDDSRRSVQQVATQTGYQSPAAFTRAFAGKFGLPPTEYRRALA</sequence>
<dbReference type="SUPFAM" id="SSF46689">
    <property type="entry name" value="Homeodomain-like"/>
    <property type="match status" value="2"/>
</dbReference>
<dbReference type="Pfam" id="PF12833">
    <property type="entry name" value="HTH_18"/>
    <property type="match status" value="1"/>
</dbReference>
<dbReference type="InterPro" id="IPR014710">
    <property type="entry name" value="RmlC-like_jellyroll"/>
</dbReference>
<evidence type="ECO:0000313" key="5">
    <source>
        <dbReference type="EMBL" id="GAK44358.1"/>
    </source>
</evidence>
<dbReference type="AlphaFoldDB" id="A0A081B8J0"/>
<dbReference type="Gene3D" id="2.60.120.10">
    <property type="entry name" value="Jelly Rolls"/>
    <property type="match status" value="1"/>
</dbReference>
<dbReference type="GO" id="GO:0043565">
    <property type="term" value="F:sequence-specific DNA binding"/>
    <property type="evidence" value="ECO:0007669"/>
    <property type="project" value="InterPro"/>
</dbReference>
<keyword evidence="2" id="KW-0238">DNA-binding</keyword>